<reference evidence="3 4" key="1">
    <citation type="journal article" date="2024" name="J Genomics">
        <title>Draft genome sequencing and assembly of Favolaschia claudopus CIRM-BRFM 2984 isolated from oak limbs.</title>
        <authorList>
            <person name="Navarro D."/>
            <person name="Drula E."/>
            <person name="Chaduli D."/>
            <person name="Cazenave R."/>
            <person name="Ahrendt S."/>
            <person name="Wang J."/>
            <person name="Lipzen A."/>
            <person name="Daum C."/>
            <person name="Barry K."/>
            <person name="Grigoriev I.V."/>
            <person name="Favel A."/>
            <person name="Rosso M.N."/>
            <person name="Martin F."/>
        </authorList>
    </citation>
    <scope>NUCLEOTIDE SEQUENCE [LARGE SCALE GENOMIC DNA]</scope>
    <source>
        <strain evidence="3 4">CIRM-BRFM 2984</strain>
    </source>
</reference>
<feature type="region of interest" description="Disordered" evidence="1">
    <location>
        <begin position="101"/>
        <end position="168"/>
    </location>
</feature>
<feature type="transmembrane region" description="Helical" evidence="2">
    <location>
        <begin position="38"/>
        <end position="62"/>
    </location>
</feature>
<keyword evidence="2" id="KW-0472">Membrane</keyword>
<name>A0AAV9Z634_9AGAR</name>
<accession>A0AAV9Z634</accession>
<evidence type="ECO:0000256" key="1">
    <source>
        <dbReference type="SAM" id="MobiDB-lite"/>
    </source>
</evidence>
<comment type="caution">
    <text evidence="3">The sequence shown here is derived from an EMBL/GenBank/DDBJ whole genome shotgun (WGS) entry which is preliminary data.</text>
</comment>
<gene>
    <name evidence="3" type="ORF">R3P38DRAFT_2586645</name>
</gene>
<protein>
    <submittedName>
        <fullName evidence="3">Uncharacterized protein</fullName>
    </submittedName>
</protein>
<feature type="compositionally biased region" description="Polar residues" evidence="1">
    <location>
        <begin position="103"/>
        <end position="119"/>
    </location>
</feature>
<evidence type="ECO:0000313" key="4">
    <source>
        <dbReference type="Proteomes" id="UP001362999"/>
    </source>
</evidence>
<sequence length="420" mass="46421">VIASLIVNGTLVVLLAMTNHSRLVALGEWVYSSLGSPFTIPAILVLYGFILIYLLVSVYHLGNTEDASTRPKACLHDQPFSPFHRNYLSGQLQGWVREEKSQIMPTTSRPQRKQNSSLPMPTPATAPAESDLAPAPVHQSTPPPLPQGTASAPPRLDEEAPLSTIPLPSWDGFPDGRLRCHFTPQQLEDTSQLAIYWVGDRLPGKQGSPTAATPEKGKVSRFQCAGVVECESKVCLTQIAPGANIARQVQSECTCGLKLRHRSCKVEWLIIQYRGGAVFECNHTHSHSRYTHSLSTPKSKPPQLQSFISRQPVSLMSSQPPESLNPRRADSPQSSVPQRDEGELTFEFLLLLSCANMRFEANQRLKIAQYRNPNYKIPKAILVSCSVVPRWVPLICIKVIQPQDAATNSDHERMIDPDAD</sequence>
<dbReference type="EMBL" id="JAWWNJ010000204">
    <property type="protein sequence ID" value="KAK6971821.1"/>
    <property type="molecule type" value="Genomic_DNA"/>
</dbReference>
<evidence type="ECO:0000313" key="3">
    <source>
        <dbReference type="EMBL" id="KAK6971821.1"/>
    </source>
</evidence>
<proteinExistence type="predicted"/>
<evidence type="ECO:0000256" key="2">
    <source>
        <dbReference type="SAM" id="Phobius"/>
    </source>
</evidence>
<feature type="region of interest" description="Disordered" evidence="1">
    <location>
        <begin position="315"/>
        <end position="339"/>
    </location>
</feature>
<keyword evidence="4" id="KW-1185">Reference proteome</keyword>
<feature type="non-terminal residue" evidence="3">
    <location>
        <position position="1"/>
    </location>
</feature>
<dbReference type="Proteomes" id="UP001362999">
    <property type="component" value="Unassembled WGS sequence"/>
</dbReference>
<dbReference type="AlphaFoldDB" id="A0AAV9Z634"/>
<keyword evidence="2" id="KW-1133">Transmembrane helix</keyword>
<organism evidence="3 4">
    <name type="scientific">Favolaschia claudopus</name>
    <dbReference type="NCBI Taxonomy" id="2862362"/>
    <lineage>
        <taxon>Eukaryota</taxon>
        <taxon>Fungi</taxon>
        <taxon>Dikarya</taxon>
        <taxon>Basidiomycota</taxon>
        <taxon>Agaricomycotina</taxon>
        <taxon>Agaricomycetes</taxon>
        <taxon>Agaricomycetidae</taxon>
        <taxon>Agaricales</taxon>
        <taxon>Marasmiineae</taxon>
        <taxon>Mycenaceae</taxon>
        <taxon>Favolaschia</taxon>
    </lineage>
</organism>
<keyword evidence="2" id="KW-0812">Transmembrane</keyword>